<dbReference type="PATRIC" id="fig|594.9.peg.206"/>
<dbReference type="GO" id="GO:0005615">
    <property type="term" value="C:extracellular space"/>
    <property type="evidence" value="ECO:0007669"/>
    <property type="project" value="InterPro"/>
</dbReference>
<feature type="domain" description="Tyrosine specific protein phosphatases" evidence="9">
    <location>
        <begin position="452"/>
        <end position="527"/>
    </location>
</feature>
<evidence type="ECO:0000256" key="5">
    <source>
        <dbReference type="ARBA" id="ARBA00022801"/>
    </source>
</evidence>
<dbReference type="InterPro" id="IPR029021">
    <property type="entry name" value="Prot-tyrosine_phosphatase-like"/>
</dbReference>
<dbReference type="InterPro" id="IPR044899">
    <property type="entry name" value="SptP_N_sf"/>
</dbReference>
<dbReference type="Pfam" id="PF00102">
    <property type="entry name" value="Y_phosphatase"/>
    <property type="match status" value="1"/>
</dbReference>
<dbReference type="SMART" id="SM00404">
    <property type="entry name" value="PTPc_motif"/>
    <property type="match status" value="1"/>
</dbReference>
<evidence type="ECO:0000259" key="9">
    <source>
        <dbReference type="PROSITE" id="PS50056"/>
    </source>
</evidence>
<dbReference type="Gene3D" id="3.90.190.10">
    <property type="entry name" value="Protein tyrosine phosphatase superfamily"/>
    <property type="match status" value="1"/>
</dbReference>
<keyword evidence="7" id="KW-0843">Virulence</keyword>
<reference evidence="10" key="1">
    <citation type="submission" date="2013-06" db="EMBL/GenBank/DDBJ databases">
        <title>Characterization of a live vaccine strain (SR2-N6) against fowl typhoid and paratyphoid.</title>
        <authorList>
            <person name="Kwon H.J."/>
            <person name="Cho S.H."/>
            <person name="Kim T.E."/>
            <person name="Seong W.J."/>
            <person name="Huh W."/>
            <person name="Moon Y.S."/>
            <person name="Lee B.H."/>
            <person name="Kim S.J."/>
            <person name="Kim J.H."/>
        </authorList>
    </citation>
    <scope>NUCLEOTIDE SEQUENCE</scope>
    <source>
        <strain evidence="10">SR2-N6</strain>
    </source>
</reference>
<evidence type="ECO:0000256" key="7">
    <source>
        <dbReference type="ARBA" id="ARBA00023026"/>
    </source>
</evidence>
<dbReference type="InterPro" id="IPR003546">
    <property type="entry name" value="Tyr_Pase_SptP/YopH"/>
</dbReference>
<dbReference type="NCBIfam" id="NF011902">
    <property type="entry name" value="PRK15375.1"/>
    <property type="match status" value="1"/>
</dbReference>
<evidence type="ECO:0000256" key="1">
    <source>
        <dbReference type="ARBA" id="ARBA00004613"/>
    </source>
</evidence>
<keyword evidence="4" id="KW-0964">Secreted</keyword>
<dbReference type="InterPro" id="IPR014773">
    <property type="entry name" value="YopE_GAP_dom"/>
</dbReference>
<keyword evidence="5" id="KW-0378">Hydrolase</keyword>
<dbReference type="Gene3D" id="1.20.120.260">
    <property type="entry name" value="Virulence factor YopE uncharacterised domain"/>
    <property type="match status" value="1"/>
</dbReference>
<dbReference type="GO" id="GO:0005096">
    <property type="term" value="F:GTPase activator activity"/>
    <property type="evidence" value="ECO:0007669"/>
    <property type="project" value="UniProtKB-KW"/>
</dbReference>
<dbReference type="PROSITE" id="PS50055">
    <property type="entry name" value="TYR_PHOSPHATASE_PTP"/>
    <property type="match status" value="1"/>
</dbReference>
<dbReference type="InterPro" id="IPR000242">
    <property type="entry name" value="PTP_cat"/>
</dbReference>
<dbReference type="SUPFAM" id="SSF47233">
    <property type="entry name" value="Bacterial GAP domain"/>
    <property type="match status" value="1"/>
</dbReference>
<evidence type="ECO:0000259" key="8">
    <source>
        <dbReference type="PROSITE" id="PS50055"/>
    </source>
</evidence>
<organism evidence="10">
    <name type="scientific">Salmonella gallinarum</name>
    <dbReference type="NCBI Taxonomy" id="594"/>
    <lineage>
        <taxon>Bacteria</taxon>
        <taxon>Pseudomonadati</taxon>
        <taxon>Pseudomonadota</taxon>
        <taxon>Gammaproteobacteria</taxon>
        <taxon>Enterobacterales</taxon>
        <taxon>Enterobacteriaceae</taxon>
        <taxon>Salmonella</taxon>
    </lineage>
</organism>
<evidence type="ECO:0000256" key="3">
    <source>
        <dbReference type="ARBA" id="ARBA00022468"/>
    </source>
</evidence>
<feature type="domain" description="Tyrosine-protein phosphatase" evidence="8">
    <location>
        <begin position="315"/>
        <end position="493"/>
    </location>
</feature>
<dbReference type="SMART" id="SM00194">
    <property type="entry name" value="PTPc"/>
    <property type="match status" value="1"/>
</dbReference>
<dbReference type="Pfam" id="PF03545">
    <property type="entry name" value="YopE"/>
    <property type="match status" value="1"/>
</dbReference>
<keyword evidence="3" id="KW-0343">GTPase activation</keyword>
<dbReference type="EMBL" id="DAATWA010000008">
    <property type="protein sequence ID" value="HAF0354811.1"/>
    <property type="molecule type" value="Genomic_DNA"/>
</dbReference>
<dbReference type="OMA" id="GAIDQYN"/>
<keyword evidence="6" id="KW-0904">Protein phosphatase</keyword>
<dbReference type="InterPro" id="IPR011070">
    <property type="entry name" value="Globular_prot_asu/bsu"/>
</dbReference>
<reference evidence="11" key="3">
    <citation type="submission" date="2018-07" db="EMBL/GenBank/DDBJ databases">
        <authorList>
            <consortium name="NCBI Pathogen Detection Project"/>
        </authorList>
    </citation>
    <scope>NUCLEOTIDE SEQUENCE</scope>
    <source>
        <strain evidence="11">M86</strain>
    </source>
</reference>
<dbReference type="InterPro" id="IPR000387">
    <property type="entry name" value="Tyr_Pase_dom"/>
</dbReference>
<comment type="subcellular location">
    <subcellularLocation>
        <location evidence="1">Secreted</location>
    </subcellularLocation>
</comment>
<evidence type="ECO:0000256" key="4">
    <source>
        <dbReference type="ARBA" id="ARBA00022525"/>
    </source>
</evidence>
<dbReference type="AlphaFoldDB" id="A0A059QAL8"/>
<proteinExistence type="predicted"/>
<dbReference type="Pfam" id="PF09119">
    <property type="entry name" value="SicP-binding"/>
    <property type="match status" value="1"/>
</dbReference>
<dbReference type="PROSITE" id="PS00383">
    <property type="entry name" value="TYR_PHOSPHATASE_1"/>
    <property type="match status" value="1"/>
</dbReference>
<dbReference type="InterPro" id="IPR015203">
    <property type="entry name" value="SptP_N"/>
</dbReference>
<dbReference type="SUPFAM" id="SSF56568">
    <property type="entry name" value="Non-globular alpha+beta subunits of globular proteins"/>
    <property type="match status" value="1"/>
</dbReference>
<sequence length="543" mass="60058">MLKYEERKLNNLTLSSFSKVGVSNDARLYIAKENTDKAYVAPEKFSSKVLTWLGKMPLFKNTEVVQKHTENIRVQDQKILQTFLHALTEKYGETAVNDALLMSRINMNKPLTQRLAVQITECVKAADEGFINLIKSKDNVGVRNAALVIKGGDTKVAEKNNDVGAESKQPLLDIALKGLKRTLPQLEQMDGNSLRENFQEMASGNGPLRSLMTNLQNLNKIPEAKQLNDYVTTLTNIQVGVARFSQWGTCGGEVERWVDKASTHELTQAVKKIHVIAKELKNVTAELEKIEAGAPMPQTMSGPTLGLARFAVSSIPINQQTQVKLSDGMPVPVNTLTFDGKPVALAGSYPKNTPDALAAHMKMLLEKECSCLVVLTSEDQMQAKQLPPYFRGSYTFGEVHTNSQKVSSASQGEAIDQYNMQLSCGEKRYTIPVLHVKNWPDHQPLPSTDQLEYLADRVKNSNQNGAPGRSSSDKHLPMIHCLGGVGRTGTMAAALVLKDNPHSNLEQVRADFRNSRNNRMLEDASQFVQLKAMQAQLLMTTAR</sequence>
<gene>
    <name evidence="10" type="primary">sptP</name>
    <name evidence="11" type="ORF">G9F40_001959</name>
</gene>
<name>A0A059QAL8_SALGL</name>
<accession>A0A059QAL8</accession>
<evidence type="ECO:0000256" key="2">
    <source>
        <dbReference type="ARBA" id="ARBA00013064"/>
    </source>
</evidence>
<evidence type="ECO:0000313" key="11">
    <source>
        <dbReference type="EMBL" id="HAF0354811.1"/>
    </source>
</evidence>
<dbReference type="PROSITE" id="PS50056">
    <property type="entry name" value="TYR_PHOSPHATASE_2"/>
    <property type="match status" value="1"/>
</dbReference>
<dbReference type="RefSeq" id="WP_000922298.1">
    <property type="nucleotide sequence ID" value="NZ_CP077760.1"/>
</dbReference>
<evidence type="ECO:0000256" key="6">
    <source>
        <dbReference type="ARBA" id="ARBA00022912"/>
    </source>
</evidence>
<dbReference type="PANTHER" id="PTHR19134">
    <property type="entry name" value="RECEPTOR-TYPE TYROSINE-PROTEIN PHOSPHATASE"/>
    <property type="match status" value="1"/>
</dbReference>
<dbReference type="GO" id="GO:0004725">
    <property type="term" value="F:protein tyrosine phosphatase activity"/>
    <property type="evidence" value="ECO:0007669"/>
    <property type="project" value="UniProtKB-EC"/>
</dbReference>
<dbReference type="InterPro" id="IPR003595">
    <property type="entry name" value="Tyr_Pase_cat"/>
</dbReference>
<protein>
    <recommendedName>
        <fullName evidence="2">protein-tyrosine-phosphatase</fullName>
        <ecNumber evidence="2">3.1.3.48</ecNumber>
    </recommendedName>
</protein>
<dbReference type="InterPro" id="IPR037168">
    <property type="entry name" value="YopE_GAP_dom_sf"/>
</dbReference>
<dbReference type="CDD" id="cd00219">
    <property type="entry name" value="ToxGAP"/>
    <property type="match status" value="1"/>
</dbReference>
<dbReference type="Gene3D" id="4.10.1330.10">
    <property type="entry name" value="non globular Virulence effector SptP domain"/>
    <property type="match status" value="1"/>
</dbReference>
<dbReference type="SUPFAM" id="SSF52799">
    <property type="entry name" value="(Phosphotyrosine protein) phosphatases II"/>
    <property type="match status" value="1"/>
</dbReference>
<reference evidence="11" key="2">
    <citation type="journal article" date="2018" name="Genome Biol.">
        <title>SKESA: strategic k-mer extension for scrupulous assemblies.</title>
        <authorList>
            <person name="Souvorov A."/>
            <person name="Agarwala R."/>
            <person name="Lipman D.J."/>
        </authorList>
    </citation>
    <scope>NUCLEOTIDE SEQUENCE</scope>
    <source>
        <strain evidence="11">M86</strain>
    </source>
</reference>
<dbReference type="PRINTS" id="PR01371">
    <property type="entry name" value="BACYPHPHTASE"/>
</dbReference>
<evidence type="ECO:0000313" key="10">
    <source>
        <dbReference type="EMBL" id="AGW51821.1"/>
    </source>
</evidence>
<dbReference type="EMBL" id="KF192263">
    <property type="protein sequence ID" value="AGW51821.1"/>
    <property type="molecule type" value="Genomic_DNA"/>
</dbReference>
<dbReference type="InterPro" id="IPR016130">
    <property type="entry name" value="Tyr_Pase_AS"/>
</dbReference>
<dbReference type="PANTHER" id="PTHR19134:SF449">
    <property type="entry name" value="TYROSINE-PROTEIN PHOSPHATASE 1"/>
    <property type="match status" value="1"/>
</dbReference>
<dbReference type="InterPro" id="IPR050348">
    <property type="entry name" value="Protein-Tyr_Phosphatase"/>
</dbReference>
<dbReference type="CDD" id="cd14559">
    <property type="entry name" value="PTP_YopH-like"/>
    <property type="match status" value="1"/>
</dbReference>
<dbReference type="EC" id="3.1.3.48" evidence="2"/>